<reference evidence="8 9" key="1">
    <citation type="journal article" date="2012" name="Environ. Microbiol.">
        <title>The genome sequence of Desulfatibacillum alkenivorans AK-01: a blueprint for anaerobic alkane oxidation.</title>
        <authorList>
            <person name="Callaghan A.V."/>
            <person name="Morris B.E."/>
            <person name="Pereira I.A."/>
            <person name="McInerney M.J."/>
            <person name="Austin R.N."/>
            <person name="Groves J.T."/>
            <person name="Kukor J.J."/>
            <person name="Suflita J.M."/>
            <person name="Young L.Y."/>
            <person name="Zylstra G.J."/>
            <person name="Wawrik B."/>
        </authorList>
    </citation>
    <scope>NUCLEOTIDE SEQUENCE [LARGE SCALE GENOMIC DNA]</scope>
    <source>
        <strain evidence="8 9">AK-01</strain>
    </source>
</reference>
<name>B8FNP4_DESAL</name>
<feature type="domain" description="Ribosome maturation factor RimM PRC barrel" evidence="7">
    <location>
        <begin position="102"/>
        <end position="169"/>
    </location>
</feature>
<dbReference type="Gene3D" id="2.30.30.240">
    <property type="entry name" value="PRC-barrel domain"/>
    <property type="match status" value="1"/>
</dbReference>
<dbReference type="Pfam" id="PF01782">
    <property type="entry name" value="RimM"/>
    <property type="match status" value="1"/>
</dbReference>
<dbReference type="eggNOG" id="COG0806">
    <property type="taxonomic scope" value="Bacteria"/>
</dbReference>
<keyword evidence="2 5" id="KW-0690">Ribosome biogenesis</keyword>
<dbReference type="SUPFAM" id="SSF50346">
    <property type="entry name" value="PRC-barrel domain"/>
    <property type="match status" value="1"/>
</dbReference>
<evidence type="ECO:0000259" key="7">
    <source>
        <dbReference type="Pfam" id="PF24986"/>
    </source>
</evidence>
<evidence type="ECO:0000256" key="2">
    <source>
        <dbReference type="ARBA" id="ARBA00022517"/>
    </source>
</evidence>
<dbReference type="NCBIfam" id="TIGR02273">
    <property type="entry name" value="16S_RimM"/>
    <property type="match status" value="1"/>
</dbReference>
<keyword evidence="9" id="KW-1185">Reference proteome</keyword>
<protein>
    <recommendedName>
        <fullName evidence="5">Ribosome maturation factor RimM</fullName>
    </recommendedName>
</protein>
<evidence type="ECO:0000256" key="5">
    <source>
        <dbReference type="HAMAP-Rule" id="MF_00014"/>
    </source>
</evidence>
<evidence type="ECO:0000313" key="8">
    <source>
        <dbReference type="EMBL" id="ACL06325.1"/>
    </source>
</evidence>
<dbReference type="SUPFAM" id="SSF50447">
    <property type="entry name" value="Translation proteins"/>
    <property type="match status" value="1"/>
</dbReference>
<evidence type="ECO:0000256" key="3">
    <source>
        <dbReference type="ARBA" id="ARBA00022552"/>
    </source>
</evidence>
<dbReference type="Proteomes" id="UP000000739">
    <property type="component" value="Chromosome"/>
</dbReference>
<dbReference type="PANTHER" id="PTHR33692:SF1">
    <property type="entry name" value="RIBOSOME MATURATION FACTOR RIMM"/>
    <property type="match status" value="1"/>
</dbReference>
<comment type="function">
    <text evidence="5">An accessory protein needed during the final step in the assembly of 30S ribosomal subunit, possibly for assembly of the head region. Essential for efficient processing of 16S rRNA. May be needed both before and after RbfA during the maturation of 16S rRNA. It has affinity for free ribosomal 30S subunits but not for 70S ribosomes.</text>
</comment>
<dbReference type="GO" id="GO:0006364">
    <property type="term" value="P:rRNA processing"/>
    <property type="evidence" value="ECO:0007669"/>
    <property type="project" value="UniProtKB-UniRule"/>
</dbReference>
<keyword evidence="4 5" id="KW-0143">Chaperone</keyword>
<dbReference type="PANTHER" id="PTHR33692">
    <property type="entry name" value="RIBOSOME MATURATION FACTOR RIMM"/>
    <property type="match status" value="1"/>
</dbReference>
<organism evidence="8 9">
    <name type="scientific">Desulfatibacillum aliphaticivorans</name>
    <dbReference type="NCBI Taxonomy" id="218208"/>
    <lineage>
        <taxon>Bacteria</taxon>
        <taxon>Pseudomonadati</taxon>
        <taxon>Thermodesulfobacteriota</taxon>
        <taxon>Desulfobacteria</taxon>
        <taxon>Desulfobacterales</taxon>
        <taxon>Desulfatibacillaceae</taxon>
        <taxon>Desulfatibacillum</taxon>
    </lineage>
</organism>
<dbReference type="GO" id="GO:0043022">
    <property type="term" value="F:ribosome binding"/>
    <property type="evidence" value="ECO:0007669"/>
    <property type="project" value="InterPro"/>
</dbReference>
<comment type="subcellular location">
    <subcellularLocation>
        <location evidence="5">Cytoplasm</location>
    </subcellularLocation>
</comment>
<dbReference type="InterPro" id="IPR002676">
    <property type="entry name" value="RimM_N"/>
</dbReference>
<dbReference type="InterPro" id="IPR011033">
    <property type="entry name" value="PRC_barrel-like_sf"/>
</dbReference>
<comment type="similarity">
    <text evidence="5">Belongs to the RimM family.</text>
</comment>
<dbReference type="HAMAP" id="MF_00014">
    <property type="entry name" value="Ribosome_mat_RimM"/>
    <property type="match status" value="1"/>
</dbReference>
<proteinExistence type="inferred from homology"/>
<gene>
    <name evidence="5" type="primary">rimM</name>
    <name evidence="8" type="ordered locus">Dalk_4647</name>
</gene>
<evidence type="ECO:0000256" key="4">
    <source>
        <dbReference type="ARBA" id="ARBA00023186"/>
    </source>
</evidence>
<dbReference type="EMBL" id="CP001322">
    <property type="protein sequence ID" value="ACL06325.1"/>
    <property type="molecule type" value="Genomic_DNA"/>
</dbReference>
<dbReference type="GO" id="GO:0042274">
    <property type="term" value="P:ribosomal small subunit biogenesis"/>
    <property type="evidence" value="ECO:0007669"/>
    <property type="project" value="UniProtKB-UniRule"/>
</dbReference>
<dbReference type="InterPro" id="IPR056792">
    <property type="entry name" value="PRC_RimM"/>
</dbReference>
<evidence type="ECO:0000256" key="1">
    <source>
        <dbReference type="ARBA" id="ARBA00022490"/>
    </source>
</evidence>
<evidence type="ECO:0000313" key="9">
    <source>
        <dbReference type="Proteomes" id="UP000000739"/>
    </source>
</evidence>
<dbReference type="Gene3D" id="2.40.30.60">
    <property type="entry name" value="RimM"/>
    <property type="match status" value="1"/>
</dbReference>
<comment type="subunit">
    <text evidence="5">Binds ribosomal protein uS19.</text>
</comment>
<keyword evidence="1 5" id="KW-0963">Cytoplasm</keyword>
<feature type="domain" description="RimM N-terminal" evidence="6">
    <location>
        <begin position="9"/>
        <end position="90"/>
    </location>
</feature>
<dbReference type="HOGENOM" id="CLU_077636_1_0_7"/>
<comment type="domain">
    <text evidence="5">The PRC barrel domain binds ribosomal protein uS19.</text>
</comment>
<sequence length="169" mass="18258">MTSKDFVEVGQVAGVHGIRGAVLLRSFADNPDIFAKGGKLLLKGPGENIQEYILESSRPYKGKLLAELQGVSDRSGAEALKGRMILVHRDALPELEPDEYYWFDLIGMEVAAPDGSRLGVLDAIIETGANDVYVIKDGEKEILAPALPWVVLSIDLEAGVMIVDLPEGL</sequence>
<accession>B8FNP4</accession>
<dbReference type="Pfam" id="PF24986">
    <property type="entry name" value="PRC_RimM"/>
    <property type="match status" value="1"/>
</dbReference>
<dbReference type="GO" id="GO:0005840">
    <property type="term" value="C:ribosome"/>
    <property type="evidence" value="ECO:0007669"/>
    <property type="project" value="InterPro"/>
</dbReference>
<dbReference type="InterPro" id="IPR011961">
    <property type="entry name" value="RimM"/>
</dbReference>
<dbReference type="InterPro" id="IPR036976">
    <property type="entry name" value="RimM_N_sf"/>
</dbReference>
<evidence type="ECO:0000259" key="6">
    <source>
        <dbReference type="Pfam" id="PF01782"/>
    </source>
</evidence>
<dbReference type="GO" id="GO:0005737">
    <property type="term" value="C:cytoplasm"/>
    <property type="evidence" value="ECO:0007669"/>
    <property type="project" value="UniProtKB-SubCell"/>
</dbReference>
<dbReference type="KEGG" id="dal:Dalk_4647"/>
<dbReference type="AlphaFoldDB" id="B8FNP4"/>
<dbReference type="InterPro" id="IPR009000">
    <property type="entry name" value="Transl_B-barrel_sf"/>
</dbReference>
<dbReference type="RefSeq" id="WP_015949364.1">
    <property type="nucleotide sequence ID" value="NC_011768.1"/>
</dbReference>
<keyword evidence="3 5" id="KW-0698">rRNA processing</keyword>